<name>A0A507DLR7_9FUNG</name>
<dbReference type="STRING" id="286115.A0A507DLR7"/>
<keyword evidence="7" id="KW-1185">Reference proteome</keyword>
<feature type="region of interest" description="Disordered" evidence="4">
    <location>
        <begin position="1"/>
        <end position="37"/>
    </location>
</feature>
<dbReference type="GO" id="GO:0005681">
    <property type="term" value="C:spliceosomal complex"/>
    <property type="evidence" value="ECO:0007669"/>
    <property type="project" value="TreeGrafter"/>
</dbReference>
<dbReference type="PANTHER" id="PTHR13486:SF2">
    <property type="entry name" value="SPLICING FACTOR C9ORF78"/>
    <property type="match status" value="1"/>
</dbReference>
<evidence type="ECO:0000313" key="5">
    <source>
        <dbReference type="EMBL" id="TPX51818.1"/>
    </source>
</evidence>
<dbReference type="Proteomes" id="UP000317494">
    <property type="component" value="Unassembled WGS sequence"/>
</dbReference>
<organism evidence="5 8">
    <name type="scientific">Synchytrium endobioticum</name>
    <dbReference type="NCBI Taxonomy" id="286115"/>
    <lineage>
        <taxon>Eukaryota</taxon>
        <taxon>Fungi</taxon>
        <taxon>Fungi incertae sedis</taxon>
        <taxon>Chytridiomycota</taxon>
        <taxon>Chytridiomycota incertae sedis</taxon>
        <taxon>Chytridiomycetes</taxon>
        <taxon>Synchytriales</taxon>
        <taxon>Synchytriaceae</taxon>
        <taxon>Synchytrium</taxon>
    </lineage>
</organism>
<dbReference type="GO" id="GO:0000398">
    <property type="term" value="P:mRNA splicing, via spliceosome"/>
    <property type="evidence" value="ECO:0007669"/>
    <property type="project" value="TreeGrafter"/>
</dbReference>
<gene>
    <name evidence="5" type="ORF">SeLEV6574_g00055</name>
    <name evidence="6" type="ORF">SeMB42_g00519</name>
</gene>
<feature type="region of interest" description="Disordered" evidence="4">
    <location>
        <begin position="240"/>
        <end position="288"/>
    </location>
</feature>
<feature type="compositionally biased region" description="Basic and acidic residues" evidence="4">
    <location>
        <begin position="263"/>
        <end position="281"/>
    </location>
</feature>
<evidence type="ECO:0000256" key="1">
    <source>
        <dbReference type="ARBA" id="ARBA00004123"/>
    </source>
</evidence>
<evidence type="ECO:0000256" key="2">
    <source>
        <dbReference type="ARBA" id="ARBA00007643"/>
    </source>
</evidence>
<dbReference type="AlphaFoldDB" id="A0A507DLR7"/>
<dbReference type="InterPro" id="IPR010756">
    <property type="entry name" value="Tls1-like"/>
</dbReference>
<keyword evidence="3" id="KW-0539">Nucleus</keyword>
<dbReference type="VEuPathDB" id="FungiDB:SeMB42_g00519"/>
<evidence type="ECO:0000256" key="3">
    <source>
        <dbReference type="ARBA" id="ARBA00023242"/>
    </source>
</evidence>
<evidence type="ECO:0000313" key="7">
    <source>
        <dbReference type="Proteomes" id="UP000317494"/>
    </source>
</evidence>
<reference evidence="7 8" key="1">
    <citation type="journal article" date="2019" name="Sci. Rep.">
        <title>Comparative genomics of chytrid fungi reveal insights into the obligate biotrophic and pathogenic lifestyle of Synchytrium endobioticum.</title>
        <authorList>
            <person name="van de Vossenberg B.T.L.H."/>
            <person name="Warris S."/>
            <person name="Nguyen H.D.T."/>
            <person name="van Gent-Pelzer M.P.E."/>
            <person name="Joly D.L."/>
            <person name="van de Geest H.C."/>
            <person name="Bonants P.J.M."/>
            <person name="Smith D.S."/>
            <person name="Levesque C.A."/>
            <person name="van der Lee T.A.J."/>
        </authorList>
    </citation>
    <scope>NUCLEOTIDE SEQUENCE [LARGE SCALE GENOMIC DNA]</scope>
    <source>
        <strain evidence="5 8">LEV6574</strain>
        <strain evidence="6 7">MB42</strain>
    </source>
</reference>
<evidence type="ECO:0008006" key="9">
    <source>
        <dbReference type="Google" id="ProtNLM"/>
    </source>
</evidence>
<accession>A0A507DLR7</accession>
<protein>
    <recommendedName>
        <fullName evidence="9">Hepatocellular carcinoma-associated antigen 59-domain-containing protein</fullName>
    </recommendedName>
</protein>
<sequence>MSDHQAKPTIKAKKNLRKKSVFDDDEARETSTEPVQDDIDRQTLQDALELREFRKRTQGLNVMDLMRGDPKAHKLVKMEPTNDPWSSGLVNKAQPKPDKLSGAFTTQSNAMDTDALMRDFIERELRKKRGTDVMTDDGSSGASSKPDEEENEDDPFYIPAHLRIPKMRVKEGNLTTSTSMLTSIPEVDLGIQNKLKNIEETEMAKQRATEEKAAKPKDPIAYLGSTLAAAERFWTGKSGPMPIDVSAAYGGADPIKQKKKRRNDGNDQRGLKATDDIAVERFKKRTRK</sequence>
<evidence type="ECO:0000313" key="8">
    <source>
        <dbReference type="Proteomes" id="UP000320475"/>
    </source>
</evidence>
<dbReference type="Proteomes" id="UP000320475">
    <property type="component" value="Unassembled WGS sequence"/>
</dbReference>
<dbReference type="PANTHER" id="PTHR13486">
    <property type="entry name" value="TELOMERE LENGTH AND SILENCING PROTEIN 1 TLS1 FAMILY MEMBER"/>
    <property type="match status" value="1"/>
</dbReference>
<feature type="compositionally biased region" description="Basic residues" evidence="4">
    <location>
        <begin position="10"/>
        <end position="19"/>
    </location>
</feature>
<evidence type="ECO:0000256" key="4">
    <source>
        <dbReference type="SAM" id="MobiDB-lite"/>
    </source>
</evidence>
<proteinExistence type="inferred from homology"/>
<comment type="subcellular location">
    <subcellularLocation>
        <location evidence="1">Nucleus</location>
    </subcellularLocation>
</comment>
<comment type="similarity">
    <text evidence="2">Belongs to the TLS1 family.</text>
</comment>
<dbReference type="EMBL" id="QEAN01000010">
    <property type="protein sequence ID" value="TPX53990.1"/>
    <property type="molecule type" value="Genomic_DNA"/>
</dbReference>
<dbReference type="Pfam" id="PF07052">
    <property type="entry name" value="Hep_59"/>
    <property type="match status" value="1"/>
</dbReference>
<dbReference type="EMBL" id="QEAM01000001">
    <property type="protein sequence ID" value="TPX51818.1"/>
    <property type="molecule type" value="Genomic_DNA"/>
</dbReference>
<evidence type="ECO:0000313" key="6">
    <source>
        <dbReference type="EMBL" id="TPX53990.1"/>
    </source>
</evidence>
<comment type="caution">
    <text evidence="5">The sequence shown here is derived from an EMBL/GenBank/DDBJ whole genome shotgun (WGS) entry which is preliminary data.</text>
</comment>
<dbReference type="OrthoDB" id="5627at2759"/>
<feature type="region of interest" description="Disordered" evidence="4">
    <location>
        <begin position="127"/>
        <end position="155"/>
    </location>
</feature>